<proteinExistence type="inferred from homology"/>
<comment type="similarity">
    <text evidence="1">Belongs to the BtpA family.</text>
</comment>
<dbReference type="PIRSF" id="PIRSF005956">
    <property type="entry name" value="BtpA"/>
    <property type="match status" value="1"/>
</dbReference>
<evidence type="ECO:0000313" key="3">
    <source>
        <dbReference type="Proteomes" id="UP000053105"/>
    </source>
</evidence>
<reference evidence="2 3" key="1">
    <citation type="submission" date="2015-07" db="EMBL/GenBank/DDBJ databases">
        <title>The genome of Melipona quadrifasciata.</title>
        <authorList>
            <person name="Pan H."/>
            <person name="Kapheim K."/>
        </authorList>
    </citation>
    <scope>NUCLEOTIDE SEQUENCE [LARGE SCALE GENOMIC DNA]</scope>
    <source>
        <strain evidence="2">0111107301</strain>
        <tissue evidence="2">Whole body</tissue>
    </source>
</reference>
<evidence type="ECO:0000313" key="2">
    <source>
        <dbReference type="EMBL" id="KOX73467.1"/>
    </source>
</evidence>
<protein>
    <submittedName>
        <fullName evidence="2">Uncharacterized protein F13E9.13, mitochondrial</fullName>
    </submittedName>
</protein>
<dbReference type="STRING" id="166423.A0A0M8ZYE5"/>
<dbReference type="OrthoDB" id="10045006at2759"/>
<dbReference type="SUPFAM" id="SSF51366">
    <property type="entry name" value="Ribulose-phoshate binding barrel"/>
    <property type="match status" value="1"/>
</dbReference>
<dbReference type="Proteomes" id="UP000053105">
    <property type="component" value="Unassembled WGS sequence"/>
</dbReference>
<dbReference type="NCBIfam" id="TIGR00259">
    <property type="entry name" value="thylakoid_BtpA"/>
    <property type="match status" value="1"/>
</dbReference>
<dbReference type="Pfam" id="PF03437">
    <property type="entry name" value="BtpA"/>
    <property type="match status" value="1"/>
</dbReference>
<dbReference type="EMBL" id="KQ435798">
    <property type="protein sequence ID" value="KOX73467.1"/>
    <property type="molecule type" value="Genomic_DNA"/>
</dbReference>
<organism evidence="2 3">
    <name type="scientific">Melipona quadrifasciata</name>
    <dbReference type="NCBI Taxonomy" id="166423"/>
    <lineage>
        <taxon>Eukaryota</taxon>
        <taxon>Metazoa</taxon>
        <taxon>Ecdysozoa</taxon>
        <taxon>Arthropoda</taxon>
        <taxon>Hexapoda</taxon>
        <taxon>Insecta</taxon>
        <taxon>Pterygota</taxon>
        <taxon>Neoptera</taxon>
        <taxon>Endopterygota</taxon>
        <taxon>Hymenoptera</taxon>
        <taxon>Apocrita</taxon>
        <taxon>Aculeata</taxon>
        <taxon>Apoidea</taxon>
        <taxon>Anthophila</taxon>
        <taxon>Apidae</taxon>
        <taxon>Melipona</taxon>
    </lineage>
</organism>
<evidence type="ECO:0000256" key="1">
    <source>
        <dbReference type="ARBA" id="ARBA00006007"/>
    </source>
</evidence>
<sequence length="274" mass="30290">MSRFYKLFRKRRCSVIGMVHVDSLPGTPSYNGNTKQIISNAIKEAIIYSECNIDGVLVENMHDIPYVRPKDLTPEITTMMTRICTEIRKILPENIPCGIQILAGCNKEAIAVAKAANFQFIRAEGFVFSHIADEGFTDACAGTLLRYRKQIDADDILIFADIKKKHSSHAITSDVSLSEAVKAAKFFLADGIILTGAATGDPASVSEFTEIKQTTEMPVLIGSGITKDNIKDYLTSDAIIVGSHFKVGGTWENKVDKEKVKNFMEKLKILQNTH</sequence>
<keyword evidence="3" id="KW-1185">Reference proteome</keyword>
<gene>
    <name evidence="2" type="ORF">WN51_14513</name>
</gene>
<dbReference type="InterPro" id="IPR005137">
    <property type="entry name" value="BtpA"/>
</dbReference>
<accession>A0A0M8ZYE5</accession>
<name>A0A0M8ZYE5_9HYME</name>
<dbReference type="PANTHER" id="PTHR21381">
    <property type="entry name" value="ZGC:162297"/>
    <property type="match status" value="1"/>
</dbReference>
<dbReference type="PANTHER" id="PTHR21381:SF3">
    <property type="entry name" value="SGC REGION PROTEIN SGCQ-RELATED"/>
    <property type="match status" value="1"/>
</dbReference>
<dbReference type="InterPro" id="IPR011060">
    <property type="entry name" value="RibuloseP-bd_barrel"/>
</dbReference>
<dbReference type="AlphaFoldDB" id="A0A0M8ZYE5"/>